<gene>
    <name evidence="1" type="ORF">AVDCRST_MAG74-691</name>
</gene>
<proteinExistence type="predicted"/>
<dbReference type="EMBL" id="CADCUR010000052">
    <property type="protein sequence ID" value="CAA9386088.1"/>
    <property type="molecule type" value="Genomic_DNA"/>
</dbReference>
<protein>
    <submittedName>
        <fullName evidence="1">Uncharacterized protein</fullName>
    </submittedName>
</protein>
<evidence type="ECO:0000313" key="1">
    <source>
        <dbReference type="EMBL" id="CAA9386088.1"/>
    </source>
</evidence>
<reference evidence="1" key="1">
    <citation type="submission" date="2020-02" db="EMBL/GenBank/DDBJ databases">
        <authorList>
            <person name="Meier V. D."/>
        </authorList>
    </citation>
    <scope>NUCLEOTIDE SEQUENCE</scope>
    <source>
        <strain evidence="1">AVDCRST_MAG74</strain>
    </source>
</reference>
<organism evidence="1">
    <name type="scientific">uncultured Pyrinomonadaceae bacterium</name>
    <dbReference type="NCBI Taxonomy" id="2283094"/>
    <lineage>
        <taxon>Bacteria</taxon>
        <taxon>Pseudomonadati</taxon>
        <taxon>Acidobacteriota</taxon>
        <taxon>Blastocatellia</taxon>
        <taxon>Blastocatellales</taxon>
        <taxon>Pyrinomonadaceae</taxon>
        <taxon>environmental samples</taxon>
    </lineage>
</organism>
<dbReference type="AlphaFoldDB" id="A0A6J4NIK6"/>
<name>A0A6J4NIK6_9BACT</name>
<sequence length="96" mass="11335">MAKDNNTKNNQQQEQRVERGYKIRQVTQIQPSWKEGGRGEDGEFYIQLVLDNGVDEYVLQPSEDDVDVLLGLFERSKYTVWDDERRILIFENIPTK</sequence>
<accession>A0A6J4NIK6</accession>